<dbReference type="EMBL" id="JABXBU010002228">
    <property type="protein sequence ID" value="KAF8770292.1"/>
    <property type="molecule type" value="Genomic_DNA"/>
</dbReference>
<organism evidence="2 3">
    <name type="scientific">Argiope bruennichi</name>
    <name type="common">Wasp spider</name>
    <name type="synonym">Aranea bruennichi</name>
    <dbReference type="NCBI Taxonomy" id="94029"/>
    <lineage>
        <taxon>Eukaryota</taxon>
        <taxon>Metazoa</taxon>
        <taxon>Ecdysozoa</taxon>
        <taxon>Arthropoda</taxon>
        <taxon>Chelicerata</taxon>
        <taxon>Arachnida</taxon>
        <taxon>Araneae</taxon>
        <taxon>Araneomorphae</taxon>
        <taxon>Entelegynae</taxon>
        <taxon>Araneoidea</taxon>
        <taxon>Araneidae</taxon>
        <taxon>Argiope</taxon>
    </lineage>
</organism>
<accession>A0A8T0EB20</accession>
<sequence length="120" mass="13859">MNNNFLFVKDPRCRHVAIASGETHTQPPRRLEMKRRIAQEPRTSLRNGRIYDSRLPVRKEAKPLVSRRTRQCTGAERERRERSSSFLSRMTMGFNGGTFKRQCVADGGVSYFGKKVTVSR</sequence>
<keyword evidence="3" id="KW-1185">Reference proteome</keyword>
<dbReference type="Proteomes" id="UP000807504">
    <property type="component" value="Unassembled WGS sequence"/>
</dbReference>
<evidence type="ECO:0000313" key="2">
    <source>
        <dbReference type="EMBL" id="KAF8770292.1"/>
    </source>
</evidence>
<comment type="caution">
    <text evidence="2">The sequence shown here is derived from an EMBL/GenBank/DDBJ whole genome shotgun (WGS) entry which is preliminary data.</text>
</comment>
<reference evidence="2" key="1">
    <citation type="journal article" date="2020" name="bioRxiv">
        <title>Chromosome-level reference genome of the European wasp spider Argiope bruennichi: a resource for studies on range expansion and evolutionary adaptation.</title>
        <authorList>
            <person name="Sheffer M.M."/>
            <person name="Hoppe A."/>
            <person name="Krehenwinkel H."/>
            <person name="Uhl G."/>
            <person name="Kuss A.W."/>
            <person name="Jensen L."/>
            <person name="Jensen C."/>
            <person name="Gillespie R.G."/>
            <person name="Hoff K.J."/>
            <person name="Prost S."/>
        </authorList>
    </citation>
    <scope>NUCLEOTIDE SEQUENCE</scope>
</reference>
<reference evidence="2" key="2">
    <citation type="submission" date="2020-06" db="EMBL/GenBank/DDBJ databases">
        <authorList>
            <person name="Sheffer M."/>
        </authorList>
    </citation>
    <scope>NUCLEOTIDE SEQUENCE</scope>
</reference>
<evidence type="ECO:0000256" key="1">
    <source>
        <dbReference type="SAM" id="MobiDB-lite"/>
    </source>
</evidence>
<protein>
    <submittedName>
        <fullName evidence="2">Uncharacterized protein</fullName>
    </submittedName>
</protein>
<feature type="region of interest" description="Disordered" evidence="1">
    <location>
        <begin position="61"/>
        <end position="84"/>
    </location>
</feature>
<name>A0A8T0EB20_ARGBR</name>
<dbReference type="AlphaFoldDB" id="A0A8T0EB20"/>
<evidence type="ECO:0000313" key="3">
    <source>
        <dbReference type="Proteomes" id="UP000807504"/>
    </source>
</evidence>
<proteinExistence type="predicted"/>
<gene>
    <name evidence="2" type="ORF">HNY73_017841</name>
</gene>